<organism evidence="2 3">
    <name type="scientific">Cloeon dipterum</name>
    <dbReference type="NCBI Taxonomy" id="197152"/>
    <lineage>
        <taxon>Eukaryota</taxon>
        <taxon>Metazoa</taxon>
        <taxon>Ecdysozoa</taxon>
        <taxon>Arthropoda</taxon>
        <taxon>Hexapoda</taxon>
        <taxon>Insecta</taxon>
        <taxon>Pterygota</taxon>
        <taxon>Palaeoptera</taxon>
        <taxon>Ephemeroptera</taxon>
        <taxon>Pisciforma</taxon>
        <taxon>Baetidae</taxon>
        <taxon>Cloeon</taxon>
    </lineage>
</organism>
<feature type="region of interest" description="Disordered" evidence="1">
    <location>
        <begin position="1"/>
        <end position="45"/>
    </location>
</feature>
<name>A0A8S1D7R1_9INSE</name>
<dbReference type="Proteomes" id="UP000494165">
    <property type="component" value="Unassembled WGS sequence"/>
</dbReference>
<evidence type="ECO:0000256" key="1">
    <source>
        <dbReference type="SAM" id="MobiDB-lite"/>
    </source>
</evidence>
<reference evidence="2 3" key="1">
    <citation type="submission" date="2020-04" db="EMBL/GenBank/DDBJ databases">
        <authorList>
            <person name="Alioto T."/>
            <person name="Alioto T."/>
            <person name="Gomez Garrido J."/>
        </authorList>
    </citation>
    <scope>NUCLEOTIDE SEQUENCE [LARGE SCALE GENOMIC DNA]</scope>
</reference>
<evidence type="ECO:0000313" key="3">
    <source>
        <dbReference type="Proteomes" id="UP000494165"/>
    </source>
</evidence>
<dbReference type="EMBL" id="CADEPI010000092">
    <property type="protein sequence ID" value="CAB3373969.1"/>
    <property type="molecule type" value="Genomic_DNA"/>
</dbReference>
<proteinExistence type="predicted"/>
<protein>
    <submittedName>
        <fullName evidence="2">Uncharacterized protein</fullName>
    </submittedName>
</protein>
<accession>A0A8S1D7R1</accession>
<sequence length="137" mass="14864">MGNHYRFSAAPQSTASLPPPRGPSGPRGTIDPRPKRHSRRQLQAPLRTRCSATFSALCRPNQQPGLPRPHRELSDCAIFGIDSPQKIGPKICSFLAVTHGDQAARHSPIVLQVFRFASPCTAPSALAESRCFLPTSV</sequence>
<dbReference type="AlphaFoldDB" id="A0A8S1D7R1"/>
<gene>
    <name evidence="2" type="ORF">CLODIP_2_CD13470</name>
</gene>
<keyword evidence="3" id="KW-1185">Reference proteome</keyword>
<evidence type="ECO:0000313" key="2">
    <source>
        <dbReference type="EMBL" id="CAB3373969.1"/>
    </source>
</evidence>
<comment type="caution">
    <text evidence="2">The sequence shown here is derived from an EMBL/GenBank/DDBJ whole genome shotgun (WGS) entry which is preliminary data.</text>
</comment>